<keyword evidence="4" id="KW-1185">Reference proteome</keyword>
<evidence type="ECO:0000313" key="4">
    <source>
        <dbReference type="Proteomes" id="UP000501812"/>
    </source>
</evidence>
<name>A0A858RLJ3_9BACT</name>
<dbReference type="AlphaFoldDB" id="A0A858RLJ3"/>
<feature type="domain" description="DNA mimic protein DMP19 C-terminal" evidence="2">
    <location>
        <begin position="5"/>
        <end position="106"/>
    </location>
</feature>
<dbReference type="RefSeq" id="WP_169456695.1">
    <property type="nucleotide sequence ID" value="NZ_CP051774.1"/>
</dbReference>
<reference evidence="3 4" key="1">
    <citation type="submission" date="2020-04" db="EMBL/GenBank/DDBJ databases">
        <title>Luteolibacter sp. G-1-1-1 isolated from soil.</title>
        <authorList>
            <person name="Dahal R.H."/>
        </authorList>
    </citation>
    <scope>NUCLEOTIDE SEQUENCE [LARGE SCALE GENOMIC DNA]</scope>
    <source>
        <strain evidence="3 4">G-1-1-1</strain>
    </source>
</reference>
<accession>A0A858RLJ3</accession>
<dbReference type="Gene3D" id="1.20.1420.60">
    <property type="match status" value="1"/>
</dbReference>
<evidence type="ECO:0000259" key="2">
    <source>
        <dbReference type="Pfam" id="PF14300"/>
    </source>
</evidence>
<feature type="region of interest" description="Disordered" evidence="1">
    <location>
        <begin position="61"/>
        <end position="81"/>
    </location>
</feature>
<sequence>MDATIQLVEDFEAEINNGGFDQFFLNSHGDHAAETAEALKRIGALHTAAILERTIARFPGGAPSRNWKTRQDQMLDEVSPDGEAFREEDKAFYKYEDKLDQLMKAYRQGS</sequence>
<dbReference type="EMBL" id="CP051774">
    <property type="protein sequence ID" value="QJE98236.1"/>
    <property type="molecule type" value="Genomic_DNA"/>
</dbReference>
<evidence type="ECO:0000256" key="1">
    <source>
        <dbReference type="SAM" id="MobiDB-lite"/>
    </source>
</evidence>
<dbReference type="InterPro" id="IPR025402">
    <property type="entry name" value="DMP19_C"/>
</dbReference>
<dbReference type="KEGG" id="luo:HHL09_21435"/>
<protein>
    <submittedName>
        <fullName evidence="3">DMP19 family protein</fullName>
    </submittedName>
</protein>
<evidence type="ECO:0000313" key="3">
    <source>
        <dbReference type="EMBL" id="QJE98236.1"/>
    </source>
</evidence>
<gene>
    <name evidence="3" type="ORF">HHL09_21435</name>
</gene>
<organism evidence="3 4">
    <name type="scientific">Luteolibacter luteus</name>
    <dbReference type="NCBI Taxonomy" id="2728835"/>
    <lineage>
        <taxon>Bacteria</taxon>
        <taxon>Pseudomonadati</taxon>
        <taxon>Verrucomicrobiota</taxon>
        <taxon>Verrucomicrobiia</taxon>
        <taxon>Verrucomicrobiales</taxon>
        <taxon>Verrucomicrobiaceae</taxon>
        <taxon>Luteolibacter</taxon>
    </lineage>
</organism>
<dbReference type="Pfam" id="PF14300">
    <property type="entry name" value="DMP19"/>
    <property type="match status" value="1"/>
</dbReference>
<proteinExistence type="predicted"/>
<dbReference type="Proteomes" id="UP000501812">
    <property type="component" value="Chromosome"/>
</dbReference>